<dbReference type="Proteomes" id="UP000885418">
    <property type="component" value="Unassembled WGS sequence"/>
</dbReference>
<proteinExistence type="predicted"/>
<evidence type="ECO:0000313" key="1">
    <source>
        <dbReference type="EMBL" id="MIT47065.1"/>
    </source>
</evidence>
<protein>
    <submittedName>
        <fullName evidence="1">Phage portal protein</fullName>
    </submittedName>
</protein>
<dbReference type="EMBL" id="RSTW01000050">
    <property type="protein sequence ID" value="MIT47065.1"/>
    <property type="molecule type" value="Genomic_DNA"/>
</dbReference>
<name>A0A402SXB9_SALER</name>
<dbReference type="AlphaFoldDB" id="A0A402SXB9"/>
<feature type="non-terminal residue" evidence="1">
    <location>
        <position position="1"/>
    </location>
</feature>
<accession>A0A402SXB9</accession>
<sequence length="109" mass="12034">FKNLLIQTTGGGKDGVQILPFQQITAKDEFMNIKASSRDDVLASHRVPPQLLGAMPGEKGSFGDIEKAARVFAINELNPAMEALKYINDWLGEEVVRFNPYALLEQNSV</sequence>
<comment type="caution">
    <text evidence="1">The sequence shown here is derived from an EMBL/GenBank/DDBJ whole genome shotgun (WGS) entry which is preliminary data.</text>
</comment>
<gene>
    <name evidence="1" type="ORF">ATQ15_26855</name>
</gene>
<reference evidence="1" key="1">
    <citation type="submission" date="2018-07" db="EMBL/GenBank/DDBJ databases">
        <authorList>
            <consortium name="GenomeTrakr network: Whole genome sequencing for foodborne pathogen traceback"/>
        </authorList>
    </citation>
    <scope>NUCLEOTIDE SEQUENCE [LARGE SCALE GENOMIC DNA]</scope>
    <source>
        <strain evidence="1">CFSAN034452</strain>
    </source>
</reference>
<organism evidence="1">
    <name type="scientific">Salmonella enterica</name>
    <name type="common">Salmonella choleraesuis</name>
    <dbReference type="NCBI Taxonomy" id="28901"/>
    <lineage>
        <taxon>Bacteria</taxon>
        <taxon>Pseudomonadati</taxon>
        <taxon>Pseudomonadota</taxon>
        <taxon>Gammaproteobacteria</taxon>
        <taxon>Enterobacterales</taxon>
        <taxon>Enterobacteriaceae</taxon>
        <taxon>Salmonella</taxon>
    </lineage>
</organism>